<dbReference type="GO" id="GO:0005524">
    <property type="term" value="F:ATP binding"/>
    <property type="evidence" value="ECO:0007669"/>
    <property type="project" value="UniProtKB-UniRule"/>
</dbReference>
<dbReference type="KEGG" id="blag:BLTE_20090"/>
<feature type="domain" description="ATP-grasp" evidence="2">
    <location>
        <begin position="125"/>
        <end position="317"/>
    </location>
</feature>
<proteinExistence type="predicted"/>
<evidence type="ECO:0000313" key="4">
    <source>
        <dbReference type="Proteomes" id="UP000266934"/>
    </source>
</evidence>
<dbReference type="Gene3D" id="3.30.470.20">
    <property type="entry name" value="ATP-grasp fold, B domain"/>
    <property type="match status" value="1"/>
</dbReference>
<keyword evidence="1" id="KW-0547">Nucleotide-binding</keyword>
<dbReference type="PROSITE" id="PS50975">
    <property type="entry name" value="ATP_GRASP"/>
    <property type="match status" value="1"/>
</dbReference>
<dbReference type="RefSeq" id="WP_126399959.1">
    <property type="nucleotide sequence ID" value="NZ_AP018907.1"/>
</dbReference>
<protein>
    <recommendedName>
        <fullName evidence="2">ATP-grasp domain-containing protein</fullName>
    </recommendedName>
</protein>
<organism evidence="3 4">
    <name type="scientific">Blastochloris tepida</name>
    <dbReference type="NCBI Taxonomy" id="2233851"/>
    <lineage>
        <taxon>Bacteria</taxon>
        <taxon>Pseudomonadati</taxon>
        <taxon>Pseudomonadota</taxon>
        <taxon>Alphaproteobacteria</taxon>
        <taxon>Hyphomicrobiales</taxon>
        <taxon>Blastochloridaceae</taxon>
        <taxon>Blastochloris</taxon>
    </lineage>
</organism>
<dbReference type="InterPro" id="IPR013815">
    <property type="entry name" value="ATP_grasp_subdomain_1"/>
</dbReference>
<dbReference type="Gene3D" id="3.30.1490.20">
    <property type="entry name" value="ATP-grasp fold, A domain"/>
    <property type="match status" value="1"/>
</dbReference>
<dbReference type="Pfam" id="PF15632">
    <property type="entry name" value="ATPgrasp_Ter"/>
    <property type="match status" value="1"/>
</dbReference>
<name>A0A348G191_9HYPH</name>
<dbReference type="SUPFAM" id="SSF56059">
    <property type="entry name" value="Glutathione synthetase ATP-binding domain-like"/>
    <property type="match status" value="1"/>
</dbReference>
<accession>A0A348G191</accession>
<keyword evidence="4" id="KW-1185">Reference proteome</keyword>
<dbReference type="AlphaFoldDB" id="A0A348G191"/>
<dbReference type="EMBL" id="AP018907">
    <property type="protein sequence ID" value="BBF93324.1"/>
    <property type="molecule type" value="Genomic_DNA"/>
</dbReference>
<sequence>MADSSHGGRAGALIVGGAHGALALARSLGLRGVPVRCIANETLLPVWSRFVTRVPGWPGPASANAIPFLLEAARTHGLGGWLLVPGDDAAVRLVSQSHAALSAAYRLMLPPWEALQWACDKPLLYRRARDLGLAIPQTYGVASLDEASALDVRFPVVLKPNMGVGGGRFVKAKVVRADDRTAFLAAFRAAASEIGGEHVVVQELIPGGGESQFSYAALWRRGAPVAEFVARRARQFPIEFGFTSTFVEVVEEPGVAEAARPLLASIGHDGLVEVEFKRDGHDGSLRLLDVNPRPWSWFGLARAAGVDLGAMLWDVAEGREVAPAAARPGTAWTYVLRDAVAAGQLIGRGRLRATDYLASLVRVRVEAAFALDDPLPGLIDPPATAWRVLTRRLLPRLATQIKEGPLAGTSPP</sequence>
<keyword evidence="1" id="KW-0067">ATP-binding</keyword>
<dbReference type="Proteomes" id="UP000266934">
    <property type="component" value="Chromosome"/>
</dbReference>
<evidence type="ECO:0000259" key="2">
    <source>
        <dbReference type="PROSITE" id="PS50975"/>
    </source>
</evidence>
<evidence type="ECO:0000256" key="1">
    <source>
        <dbReference type="PROSITE-ProRule" id="PRU00409"/>
    </source>
</evidence>
<reference evidence="3 4" key="1">
    <citation type="submission" date="2018-08" db="EMBL/GenBank/DDBJ databases">
        <title>Complete genome sequencing of Blastochloris tepida GI.</title>
        <authorList>
            <person name="Tsukatani Y."/>
            <person name="Mori H."/>
        </authorList>
    </citation>
    <scope>NUCLEOTIDE SEQUENCE [LARGE SCALE GENOMIC DNA]</scope>
    <source>
        <strain evidence="3 4">GI</strain>
    </source>
</reference>
<dbReference type="GO" id="GO:0046872">
    <property type="term" value="F:metal ion binding"/>
    <property type="evidence" value="ECO:0007669"/>
    <property type="project" value="InterPro"/>
</dbReference>
<dbReference type="InterPro" id="IPR011761">
    <property type="entry name" value="ATP-grasp"/>
</dbReference>
<gene>
    <name evidence="3" type="ORF">BLTE_20090</name>
</gene>
<evidence type="ECO:0000313" key="3">
    <source>
        <dbReference type="EMBL" id="BBF93324.1"/>
    </source>
</evidence>